<name>A0ABN2M9E7_9MICO</name>
<evidence type="ECO:0000256" key="1">
    <source>
        <dbReference type="SAM" id="Phobius"/>
    </source>
</evidence>
<proteinExistence type="predicted"/>
<feature type="transmembrane region" description="Helical" evidence="1">
    <location>
        <begin position="246"/>
        <end position="271"/>
    </location>
</feature>
<organism evidence="2 3">
    <name type="scientific">Agromyces neolithicus</name>
    <dbReference type="NCBI Taxonomy" id="269420"/>
    <lineage>
        <taxon>Bacteria</taxon>
        <taxon>Bacillati</taxon>
        <taxon>Actinomycetota</taxon>
        <taxon>Actinomycetes</taxon>
        <taxon>Micrococcales</taxon>
        <taxon>Microbacteriaceae</taxon>
        <taxon>Agromyces</taxon>
    </lineage>
</organism>
<evidence type="ECO:0008006" key="4">
    <source>
        <dbReference type="Google" id="ProtNLM"/>
    </source>
</evidence>
<dbReference type="Proteomes" id="UP001500002">
    <property type="component" value="Unassembled WGS sequence"/>
</dbReference>
<feature type="transmembrane region" description="Helical" evidence="1">
    <location>
        <begin position="127"/>
        <end position="154"/>
    </location>
</feature>
<protein>
    <recommendedName>
        <fullName evidence="4">ABC transporter permease</fullName>
    </recommendedName>
</protein>
<accession>A0ABN2M9E7</accession>
<reference evidence="2 3" key="1">
    <citation type="journal article" date="2019" name="Int. J. Syst. Evol. Microbiol.">
        <title>The Global Catalogue of Microorganisms (GCM) 10K type strain sequencing project: providing services to taxonomists for standard genome sequencing and annotation.</title>
        <authorList>
            <consortium name="The Broad Institute Genomics Platform"/>
            <consortium name="The Broad Institute Genome Sequencing Center for Infectious Disease"/>
            <person name="Wu L."/>
            <person name="Ma J."/>
        </authorList>
    </citation>
    <scope>NUCLEOTIDE SEQUENCE [LARGE SCALE GENOMIC DNA]</scope>
    <source>
        <strain evidence="2 3">JCM 14322</strain>
    </source>
</reference>
<feature type="transmembrane region" description="Helical" evidence="1">
    <location>
        <begin position="174"/>
        <end position="192"/>
    </location>
</feature>
<keyword evidence="1" id="KW-0472">Membrane</keyword>
<keyword evidence="1" id="KW-0812">Transmembrane</keyword>
<comment type="caution">
    <text evidence="2">The sequence shown here is derived from an EMBL/GenBank/DDBJ whole genome shotgun (WGS) entry which is preliminary data.</text>
</comment>
<gene>
    <name evidence="2" type="ORF">GCM10009749_26970</name>
</gene>
<keyword evidence="1" id="KW-1133">Transmembrane helix</keyword>
<evidence type="ECO:0000313" key="2">
    <source>
        <dbReference type="EMBL" id="GAA1815763.1"/>
    </source>
</evidence>
<evidence type="ECO:0000313" key="3">
    <source>
        <dbReference type="Proteomes" id="UP001500002"/>
    </source>
</evidence>
<feature type="transmembrane region" description="Helical" evidence="1">
    <location>
        <begin position="85"/>
        <end position="106"/>
    </location>
</feature>
<dbReference type="EMBL" id="BAAANJ010000011">
    <property type="protein sequence ID" value="GAA1815763.1"/>
    <property type="molecule type" value="Genomic_DNA"/>
</dbReference>
<keyword evidence="3" id="KW-1185">Reference proteome</keyword>
<feature type="transmembrane region" description="Helical" evidence="1">
    <location>
        <begin position="199"/>
        <end position="226"/>
    </location>
</feature>
<sequence length="276" mass="27651">MFRAELLKMTTVGATKVAAAVGVLGLLTTQLVFVWLLPALSSGAIVIDGEPGIAAELGGVFDRASFEFQYSALSLLGGGASAGSLGFSVIAVLAIGVLAATTDYRFGGIVGAALASPRRGRILGGKISATVVVTAATAVAYAIVSVGVLLASTIASGVDLALGWGDVLSEMSRGIAVLILLGLLGLAIGVLVRSQLAGFLILIGLVVIEPIMHAVLQIVGGAPIWAQFLPLALAQASLADPGSGAVLSPVIALVAFVAIVGAALTAAWVALRRRDF</sequence>